<evidence type="ECO:0000313" key="2">
    <source>
        <dbReference type="Proteomes" id="UP001283361"/>
    </source>
</evidence>
<protein>
    <submittedName>
        <fullName evidence="1">Uncharacterized protein</fullName>
    </submittedName>
</protein>
<organism evidence="1 2">
    <name type="scientific">Elysia crispata</name>
    <name type="common">lettuce slug</name>
    <dbReference type="NCBI Taxonomy" id="231223"/>
    <lineage>
        <taxon>Eukaryota</taxon>
        <taxon>Metazoa</taxon>
        <taxon>Spiralia</taxon>
        <taxon>Lophotrochozoa</taxon>
        <taxon>Mollusca</taxon>
        <taxon>Gastropoda</taxon>
        <taxon>Heterobranchia</taxon>
        <taxon>Euthyneura</taxon>
        <taxon>Panpulmonata</taxon>
        <taxon>Sacoglossa</taxon>
        <taxon>Placobranchoidea</taxon>
        <taxon>Plakobranchidae</taxon>
        <taxon>Elysia</taxon>
    </lineage>
</organism>
<accession>A0AAE1CY84</accession>
<comment type="caution">
    <text evidence="1">The sequence shown here is derived from an EMBL/GenBank/DDBJ whole genome shotgun (WGS) entry which is preliminary data.</text>
</comment>
<dbReference type="AlphaFoldDB" id="A0AAE1CY84"/>
<name>A0AAE1CY84_9GAST</name>
<sequence length="230" mass="26264">MIKRVLALPCRVPHVLCNLSERPYSRQVDTAEETRRNERNVRPTPAPPFILTTFSINLMPGVDTVEEARRKKCDNILNKFDAWGEVARARLCFSQALKEYLRLFSPPFKDHWEIKREGLDSIIRISVFVISCHCNSISEDRRVISGIIKLEVVLSSVKLQIFVCWRPNPTGLNTVLPSTNRCSRPRALNIERKKLNLVLGNESRFLGCPVARECGGVSRRQTRGFTSSQD</sequence>
<proteinExistence type="predicted"/>
<keyword evidence="2" id="KW-1185">Reference proteome</keyword>
<gene>
    <name evidence="1" type="ORF">RRG08_062283</name>
</gene>
<dbReference type="EMBL" id="JAWDGP010006253">
    <property type="protein sequence ID" value="KAK3744633.1"/>
    <property type="molecule type" value="Genomic_DNA"/>
</dbReference>
<dbReference type="Proteomes" id="UP001283361">
    <property type="component" value="Unassembled WGS sequence"/>
</dbReference>
<evidence type="ECO:0000313" key="1">
    <source>
        <dbReference type="EMBL" id="KAK3744633.1"/>
    </source>
</evidence>
<reference evidence="1" key="1">
    <citation type="journal article" date="2023" name="G3 (Bethesda)">
        <title>A reference genome for the long-term kleptoplast-retaining sea slug Elysia crispata morphotype clarki.</title>
        <authorList>
            <person name="Eastman K.E."/>
            <person name="Pendleton A.L."/>
            <person name="Shaikh M.A."/>
            <person name="Suttiyut T."/>
            <person name="Ogas R."/>
            <person name="Tomko P."/>
            <person name="Gavelis G."/>
            <person name="Widhalm J.R."/>
            <person name="Wisecaver J.H."/>
        </authorList>
    </citation>
    <scope>NUCLEOTIDE SEQUENCE</scope>
    <source>
        <strain evidence="1">ECLA1</strain>
    </source>
</reference>